<evidence type="ECO:0000259" key="6">
    <source>
        <dbReference type="Pfam" id="PF20266"/>
    </source>
</evidence>
<dbReference type="Pfam" id="PF00023">
    <property type="entry name" value="Ank"/>
    <property type="match status" value="1"/>
</dbReference>
<dbReference type="SUPFAM" id="SSF48403">
    <property type="entry name" value="Ankyrin repeat"/>
    <property type="match status" value="1"/>
</dbReference>
<dbReference type="PANTHER" id="PTHR23206:SF7">
    <property type="entry name" value="PROTEIN KINASE DOMAIN-CONTAINING PROTEIN"/>
    <property type="match status" value="1"/>
</dbReference>
<dbReference type="GO" id="GO:0016779">
    <property type="term" value="F:nucleotidyltransferase activity"/>
    <property type="evidence" value="ECO:0007669"/>
    <property type="project" value="UniProtKB-ARBA"/>
</dbReference>
<keyword evidence="2" id="KW-0677">Repeat</keyword>
<dbReference type="EMBL" id="JARQWQ010000005">
    <property type="protein sequence ID" value="KAK2571683.1"/>
    <property type="molecule type" value="Genomic_DNA"/>
</dbReference>
<keyword evidence="8" id="KW-1185">Reference proteome</keyword>
<dbReference type="InterPro" id="IPR046906">
    <property type="entry name" value="Mab-21_HhH/H2TH-like"/>
</dbReference>
<feature type="repeat" description="ANK" evidence="4">
    <location>
        <begin position="42"/>
        <end position="74"/>
    </location>
</feature>
<dbReference type="PROSITE" id="PS50088">
    <property type="entry name" value="ANK_REPEAT"/>
    <property type="match status" value="5"/>
</dbReference>
<dbReference type="InterPro" id="IPR051631">
    <property type="entry name" value="Ankyrin-KH/SAM_domain"/>
</dbReference>
<dbReference type="Pfam" id="PF03281">
    <property type="entry name" value="Mab-21"/>
    <property type="match status" value="1"/>
</dbReference>
<name>A0AAD9VEJ6_ACRCE</name>
<dbReference type="PROSITE" id="PS50297">
    <property type="entry name" value="ANK_REP_REGION"/>
    <property type="match status" value="5"/>
</dbReference>
<dbReference type="Gene3D" id="1.25.40.20">
    <property type="entry name" value="Ankyrin repeat-containing domain"/>
    <property type="match status" value="3"/>
</dbReference>
<organism evidence="7 8">
    <name type="scientific">Acropora cervicornis</name>
    <name type="common">Staghorn coral</name>
    <dbReference type="NCBI Taxonomy" id="6130"/>
    <lineage>
        <taxon>Eukaryota</taxon>
        <taxon>Metazoa</taxon>
        <taxon>Cnidaria</taxon>
        <taxon>Anthozoa</taxon>
        <taxon>Hexacorallia</taxon>
        <taxon>Scleractinia</taxon>
        <taxon>Astrocoeniina</taxon>
        <taxon>Acroporidae</taxon>
        <taxon>Acropora</taxon>
    </lineage>
</organism>
<evidence type="ECO:0000313" key="7">
    <source>
        <dbReference type="EMBL" id="KAK2571683.1"/>
    </source>
</evidence>
<comment type="caution">
    <text evidence="7">The sequence shown here is derived from an EMBL/GenBank/DDBJ whole genome shotgun (WGS) entry which is preliminary data.</text>
</comment>
<proteinExistence type="inferred from homology"/>
<dbReference type="PANTHER" id="PTHR23206">
    <property type="entry name" value="MASK PROTEIN"/>
    <property type="match status" value="1"/>
</dbReference>
<dbReference type="SMART" id="SM00248">
    <property type="entry name" value="ANK"/>
    <property type="match status" value="6"/>
</dbReference>
<dbReference type="AlphaFoldDB" id="A0AAD9VEJ6"/>
<dbReference type="Pfam" id="PF12796">
    <property type="entry name" value="Ank_2"/>
    <property type="match status" value="2"/>
</dbReference>
<dbReference type="InterPro" id="IPR046903">
    <property type="entry name" value="Mab-21-like_nuc_Trfase"/>
</dbReference>
<comment type="similarity">
    <text evidence="1">Belongs to the mab-21 family.</text>
</comment>
<dbReference type="Gene3D" id="3.30.460.90">
    <property type="match status" value="1"/>
</dbReference>
<evidence type="ECO:0000256" key="3">
    <source>
        <dbReference type="ARBA" id="ARBA00023043"/>
    </source>
</evidence>
<feature type="repeat" description="ANK" evidence="4">
    <location>
        <begin position="184"/>
        <end position="217"/>
    </location>
</feature>
<dbReference type="InterPro" id="IPR036770">
    <property type="entry name" value="Ankyrin_rpt-contain_sf"/>
</dbReference>
<dbReference type="InterPro" id="IPR002110">
    <property type="entry name" value="Ankyrin_rpt"/>
</dbReference>
<gene>
    <name evidence="7" type="ORF">P5673_003057</name>
</gene>
<feature type="domain" description="Mab-21-like nucleotidyltransferase" evidence="5">
    <location>
        <begin position="361"/>
        <end position="510"/>
    </location>
</feature>
<accession>A0AAD9VEJ6</accession>
<dbReference type="PRINTS" id="PR01415">
    <property type="entry name" value="ANKYRIN"/>
</dbReference>
<keyword evidence="3 4" id="KW-0040">ANK repeat</keyword>
<dbReference type="GO" id="GO:0045087">
    <property type="term" value="P:innate immune response"/>
    <property type="evidence" value="ECO:0007669"/>
    <property type="project" value="TreeGrafter"/>
</dbReference>
<feature type="domain" description="Mab-21-like HhH/H2TH-like" evidence="6">
    <location>
        <begin position="631"/>
        <end position="692"/>
    </location>
</feature>
<sequence length="704" mass="79689">MSIHVECSDKTPLHRAAVEGRLEEVKMLIASRGADVNAQTRRGRAPLHYAAENGHCKIVNLLLRSRAKVNLPNKWGRAALHYAASKHRVDCVKILINNGADLDWQDVDAQTPLYHAVAASMYDDARELGTHERITEMTDAGGRDSTMLDSGMRDTEVRDTHLKVHRTLLLLITNGANPDTPDKSGITPLHVAAEQGNAKICSYLIKEGKANINAVDQHGSTPLHYACFQGRRPIADLLLYHGACSTIQDNSGLLPETYLEKQSNYPISYIHRNGCDINRNESEVSKSLKIIDGIPFSAKEEALSSFLLQIKETEGLGRVKQTEEVQRIERDIRYYIETTLQLMSQEQPRLRYALVRAGSTAENTKVGEPDELDYMCCLRELSNVSYPYTSPSDPPGYARIKVESHGLKTWGDLVNKDGFVEAEKLHQWFHFIFDRFSETSDLTAMSGCLHKMRDYKPRPELGVTVDMSKTKPGSRLYFMWRGCQFKRLIISVDLIPVIEIIGWPHAAQVPPQNGCDRYHVIPKVSLEIRTNPSVGLFWRVSTALAEGCLFNGMEPAERACYTVCKSLVYHPDPQKLLSHYTNFVSTSFPGSFVQLDVNGRESGNEDTRINSIMCEDINKLSSVLDQLSPYKDDIHSYHLKMIFLRLREQRKKIYDWKTSSVGQRVLEILNMLLEELRQSCVLSYFLLDYNELSTRKPDPCNLPL</sequence>
<evidence type="ECO:0000256" key="4">
    <source>
        <dbReference type="PROSITE-ProRule" id="PRU00023"/>
    </source>
</evidence>
<evidence type="ECO:0000259" key="5">
    <source>
        <dbReference type="Pfam" id="PF03281"/>
    </source>
</evidence>
<reference evidence="7" key="2">
    <citation type="journal article" date="2023" name="Science">
        <title>Genomic signatures of disease resistance in endangered staghorn corals.</title>
        <authorList>
            <person name="Vollmer S.V."/>
            <person name="Selwyn J.D."/>
            <person name="Despard B.A."/>
            <person name="Roesel C.L."/>
        </authorList>
    </citation>
    <scope>NUCLEOTIDE SEQUENCE</scope>
    <source>
        <strain evidence="7">K2</strain>
    </source>
</reference>
<feature type="repeat" description="ANK" evidence="4">
    <location>
        <begin position="8"/>
        <end position="41"/>
    </location>
</feature>
<feature type="repeat" description="ANK" evidence="4">
    <location>
        <begin position="75"/>
        <end position="107"/>
    </location>
</feature>
<evidence type="ECO:0000256" key="1">
    <source>
        <dbReference type="ARBA" id="ARBA00008307"/>
    </source>
</evidence>
<dbReference type="InterPro" id="IPR024810">
    <property type="entry name" value="MAB21L/cGLR"/>
</dbReference>
<dbReference type="GO" id="GO:0005737">
    <property type="term" value="C:cytoplasm"/>
    <property type="evidence" value="ECO:0007669"/>
    <property type="project" value="TreeGrafter"/>
</dbReference>
<protein>
    <submittedName>
        <fullName evidence="7">Poly [ADP-ribose] polymerase tankyrase</fullName>
    </submittedName>
</protein>
<dbReference type="Gene3D" id="1.10.1410.40">
    <property type="match status" value="1"/>
</dbReference>
<evidence type="ECO:0000256" key="2">
    <source>
        <dbReference type="ARBA" id="ARBA00022737"/>
    </source>
</evidence>
<dbReference type="Pfam" id="PF20266">
    <property type="entry name" value="Mab-21_C"/>
    <property type="match status" value="1"/>
</dbReference>
<dbReference type="SMART" id="SM01265">
    <property type="entry name" value="Mab-21"/>
    <property type="match status" value="1"/>
</dbReference>
<dbReference type="Proteomes" id="UP001249851">
    <property type="component" value="Unassembled WGS sequence"/>
</dbReference>
<feature type="repeat" description="ANK" evidence="4">
    <location>
        <begin position="218"/>
        <end position="250"/>
    </location>
</feature>
<reference evidence="7" key="1">
    <citation type="journal article" date="2023" name="G3 (Bethesda)">
        <title>Whole genome assembly and annotation of the endangered Caribbean coral Acropora cervicornis.</title>
        <authorList>
            <person name="Selwyn J.D."/>
            <person name="Vollmer S.V."/>
        </authorList>
    </citation>
    <scope>NUCLEOTIDE SEQUENCE</scope>
    <source>
        <strain evidence="7">K2</strain>
    </source>
</reference>
<evidence type="ECO:0000313" key="8">
    <source>
        <dbReference type="Proteomes" id="UP001249851"/>
    </source>
</evidence>